<accession>A0A828Y861</accession>
<dbReference type="EMBL" id="AKWH02000042">
    <property type="protein sequence ID" value="EKO51218.1"/>
    <property type="molecule type" value="Genomic_DNA"/>
</dbReference>
<evidence type="ECO:0000313" key="2">
    <source>
        <dbReference type="Proteomes" id="UP000006339"/>
    </source>
</evidence>
<keyword evidence="2" id="KW-1185">Reference proteome</keyword>
<protein>
    <submittedName>
        <fullName evidence="1">Uncharacterized protein</fullName>
    </submittedName>
</protein>
<name>A0A828Y861_9LEPT</name>
<proteinExistence type="predicted"/>
<gene>
    <name evidence="1" type="ORF">LEP1GSC131_2884</name>
</gene>
<dbReference type="Proteomes" id="UP000006339">
    <property type="component" value="Unassembled WGS sequence"/>
</dbReference>
<dbReference type="AlphaFoldDB" id="A0A828Y861"/>
<organism evidence="1 2">
    <name type="scientific">Leptospira kirschneri str. 200802841</name>
    <dbReference type="NCBI Taxonomy" id="1193047"/>
    <lineage>
        <taxon>Bacteria</taxon>
        <taxon>Pseudomonadati</taxon>
        <taxon>Spirochaetota</taxon>
        <taxon>Spirochaetia</taxon>
        <taxon>Leptospirales</taxon>
        <taxon>Leptospiraceae</taxon>
        <taxon>Leptospira</taxon>
    </lineage>
</organism>
<reference evidence="1" key="1">
    <citation type="submission" date="2012-10" db="EMBL/GenBank/DDBJ databases">
        <authorList>
            <person name="Harkins D.M."/>
            <person name="Durkin A.S."/>
            <person name="Brinkac L.M."/>
            <person name="Selengut J.D."/>
            <person name="Sanka R."/>
            <person name="DePew J."/>
            <person name="Purushe J."/>
            <person name="Picardeau M."/>
            <person name="Werts C."/>
            <person name="Goarant C."/>
            <person name="Vinetz J.M."/>
            <person name="Sutton G.G."/>
            <person name="Nelson W.C."/>
            <person name="Fouts D.E."/>
        </authorList>
    </citation>
    <scope>NUCLEOTIDE SEQUENCE [LARGE SCALE GENOMIC DNA]</scope>
    <source>
        <strain evidence="1">200802841</strain>
    </source>
</reference>
<sequence>MRQNSILFSLKSGYTMLEKIIEDFKDSVKESVKSVRIPLEVHSKTGNYSAEIGGWEGTSMSLNLERFNLDSVGEPATLEVKIPFWKDPILLHGTITEKKIVRSRSQNRMTDNVLLFESDAIGLVKKFLPKFPLDLKEWKILEFSKKAILPNHFPKNLRMWELILESNHKKAC</sequence>
<comment type="caution">
    <text evidence="1">The sequence shown here is derived from an EMBL/GenBank/DDBJ whole genome shotgun (WGS) entry which is preliminary data.</text>
</comment>
<evidence type="ECO:0000313" key="1">
    <source>
        <dbReference type="EMBL" id="EKO51218.1"/>
    </source>
</evidence>